<evidence type="ECO:0000256" key="4">
    <source>
        <dbReference type="ARBA" id="ARBA00022448"/>
    </source>
</evidence>
<dbReference type="InterPro" id="IPR006896">
    <property type="entry name" value="Sec23/24_trunk_dom"/>
</dbReference>
<dbReference type="InterPro" id="IPR006900">
    <property type="entry name" value="Sec23/24_helical_dom"/>
</dbReference>
<dbReference type="Gene3D" id="1.20.120.730">
    <property type="entry name" value="Sec23/Sec24 helical domain"/>
    <property type="match status" value="1"/>
</dbReference>
<dbReference type="SUPFAM" id="SSF81995">
    <property type="entry name" value="beta-sandwich domain of Sec23/24"/>
    <property type="match status" value="1"/>
</dbReference>
<dbReference type="GO" id="GO:0090110">
    <property type="term" value="P:COPII-coated vesicle cargo loading"/>
    <property type="evidence" value="ECO:0007669"/>
    <property type="project" value="TreeGrafter"/>
</dbReference>
<evidence type="ECO:0000313" key="13">
    <source>
        <dbReference type="Proteomes" id="UP000887566"/>
    </source>
</evidence>
<dbReference type="InterPro" id="IPR036465">
    <property type="entry name" value="vWFA_dom_sf"/>
</dbReference>
<dbReference type="Gene3D" id="3.40.50.410">
    <property type="entry name" value="von Willebrand factor, type A domain"/>
    <property type="match status" value="1"/>
</dbReference>
<dbReference type="PANTHER" id="PTHR13803:SF4">
    <property type="entry name" value="SECRETORY 24CD, ISOFORM C"/>
    <property type="match status" value="1"/>
</dbReference>
<feature type="compositionally biased region" description="Polar residues" evidence="7">
    <location>
        <begin position="13"/>
        <end position="23"/>
    </location>
</feature>
<feature type="region of interest" description="Disordered" evidence="7">
    <location>
        <begin position="1"/>
        <end position="454"/>
    </location>
</feature>
<dbReference type="AlphaFoldDB" id="A0A914VCD2"/>
<dbReference type="WBParaSite" id="PSAMB.scaffold1771size27953.g14804.t1">
    <property type="protein sequence ID" value="PSAMB.scaffold1771size27953.g14804.t1"/>
    <property type="gene ID" value="PSAMB.scaffold1771size27953.g14804"/>
</dbReference>
<dbReference type="GO" id="GO:0008270">
    <property type="term" value="F:zinc ion binding"/>
    <property type="evidence" value="ECO:0007669"/>
    <property type="project" value="InterPro"/>
</dbReference>
<dbReference type="Pfam" id="PF04815">
    <property type="entry name" value="Sec23_helical"/>
    <property type="match status" value="1"/>
</dbReference>
<dbReference type="Gene3D" id="2.60.40.1670">
    <property type="entry name" value="beta-sandwich domain of Sec23/24"/>
    <property type="match status" value="1"/>
</dbReference>
<feature type="compositionally biased region" description="Low complexity" evidence="7">
    <location>
        <begin position="405"/>
        <end position="418"/>
    </location>
</feature>
<dbReference type="Pfam" id="PF00626">
    <property type="entry name" value="Gelsolin"/>
    <property type="match status" value="1"/>
</dbReference>
<dbReference type="Pfam" id="PF04810">
    <property type="entry name" value="zf-Sec23_Sec24"/>
    <property type="match status" value="1"/>
</dbReference>
<keyword evidence="13" id="KW-1185">Reference proteome</keyword>
<dbReference type="Gene3D" id="3.40.20.10">
    <property type="entry name" value="Severin"/>
    <property type="match status" value="1"/>
</dbReference>
<comment type="similarity">
    <text evidence="3">Belongs to the SEC23/SEC24 family. SEC24 subfamily.</text>
</comment>
<dbReference type="GO" id="GO:0000149">
    <property type="term" value="F:SNARE binding"/>
    <property type="evidence" value="ECO:0007669"/>
    <property type="project" value="TreeGrafter"/>
</dbReference>
<dbReference type="InterPro" id="IPR036174">
    <property type="entry name" value="Znf_Sec23_Sec24_sf"/>
</dbReference>
<protein>
    <submittedName>
        <fullName evidence="14">Protein transport protein Sec24C</fullName>
    </submittedName>
</protein>
<evidence type="ECO:0000256" key="3">
    <source>
        <dbReference type="ARBA" id="ARBA00008334"/>
    </source>
</evidence>
<dbReference type="InterPro" id="IPR036180">
    <property type="entry name" value="Gelsolin-like_dom_sf"/>
</dbReference>
<dbReference type="SUPFAM" id="SSF82919">
    <property type="entry name" value="Zn-finger domain of Sec23/24"/>
    <property type="match status" value="1"/>
</dbReference>
<feature type="domain" description="Gelsolin-like" evidence="8">
    <location>
        <begin position="1095"/>
        <end position="1161"/>
    </location>
</feature>
<feature type="compositionally biased region" description="Pro residues" evidence="7">
    <location>
        <begin position="373"/>
        <end position="389"/>
    </location>
</feature>
<feature type="compositionally biased region" description="Low complexity" evidence="7">
    <location>
        <begin position="70"/>
        <end position="91"/>
    </location>
</feature>
<feature type="domain" description="Sec23/Sec24 beta-sandwich" evidence="12">
    <location>
        <begin position="879"/>
        <end position="961"/>
    </location>
</feature>
<evidence type="ECO:0000256" key="2">
    <source>
        <dbReference type="ARBA" id="ARBA00004397"/>
    </source>
</evidence>
<feature type="compositionally biased region" description="Gly residues" evidence="7">
    <location>
        <begin position="302"/>
        <end position="312"/>
    </location>
</feature>
<organism evidence="13 14">
    <name type="scientific">Plectus sambesii</name>
    <dbReference type="NCBI Taxonomy" id="2011161"/>
    <lineage>
        <taxon>Eukaryota</taxon>
        <taxon>Metazoa</taxon>
        <taxon>Ecdysozoa</taxon>
        <taxon>Nematoda</taxon>
        <taxon>Chromadorea</taxon>
        <taxon>Plectida</taxon>
        <taxon>Plectina</taxon>
        <taxon>Plectoidea</taxon>
        <taxon>Plectidae</taxon>
        <taxon>Plectus</taxon>
    </lineage>
</organism>
<evidence type="ECO:0000259" key="12">
    <source>
        <dbReference type="Pfam" id="PF08033"/>
    </source>
</evidence>
<keyword evidence="4" id="KW-0813">Transport</keyword>
<dbReference type="Gene3D" id="2.30.30.380">
    <property type="entry name" value="Zn-finger domain of Sec23/24"/>
    <property type="match status" value="1"/>
</dbReference>
<evidence type="ECO:0000259" key="10">
    <source>
        <dbReference type="Pfam" id="PF04811"/>
    </source>
</evidence>
<evidence type="ECO:0000259" key="9">
    <source>
        <dbReference type="Pfam" id="PF04810"/>
    </source>
</evidence>
<dbReference type="GO" id="GO:0006886">
    <property type="term" value="P:intracellular protein transport"/>
    <property type="evidence" value="ECO:0007669"/>
    <property type="project" value="InterPro"/>
</dbReference>
<evidence type="ECO:0000313" key="14">
    <source>
        <dbReference type="WBParaSite" id="PSAMB.scaffold1771size27953.g14804.t1"/>
    </source>
</evidence>
<feature type="compositionally biased region" description="Pro residues" evidence="7">
    <location>
        <begin position="1"/>
        <end position="10"/>
    </location>
</feature>
<feature type="compositionally biased region" description="Polar residues" evidence="7">
    <location>
        <begin position="145"/>
        <end position="169"/>
    </location>
</feature>
<feature type="compositionally biased region" description="Pro residues" evidence="7">
    <location>
        <begin position="54"/>
        <end position="69"/>
    </location>
</feature>
<dbReference type="InterPro" id="IPR007123">
    <property type="entry name" value="Gelsolin-like_dom"/>
</dbReference>
<dbReference type="InterPro" id="IPR050550">
    <property type="entry name" value="SEC23_SEC24_subfamily"/>
</dbReference>
<evidence type="ECO:0000256" key="5">
    <source>
        <dbReference type="ARBA" id="ARBA00022927"/>
    </source>
</evidence>
<comment type="subcellular location">
    <subcellularLocation>
        <location evidence="1">Cytoplasmic vesicle</location>
        <location evidence="1">COPII-coated vesicle membrane</location>
        <topology evidence="1">Peripheral membrane protein</topology>
        <orientation evidence="1">Cytoplasmic side</orientation>
    </subcellularLocation>
    <subcellularLocation>
        <location evidence="2">Endoplasmic reticulum membrane</location>
        <topology evidence="2">Peripheral membrane protein</topology>
        <orientation evidence="2">Cytoplasmic side</orientation>
    </subcellularLocation>
</comment>
<keyword evidence="5" id="KW-0653">Protein transport</keyword>
<evidence type="ECO:0000256" key="6">
    <source>
        <dbReference type="ARBA" id="ARBA00023329"/>
    </source>
</evidence>
<dbReference type="InterPro" id="IPR041742">
    <property type="entry name" value="Sec24-like_trunk_dom"/>
</dbReference>
<feature type="compositionally biased region" description="Polar residues" evidence="7">
    <location>
        <begin position="126"/>
        <end position="137"/>
    </location>
</feature>
<dbReference type="GO" id="GO:0070971">
    <property type="term" value="C:endoplasmic reticulum exit site"/>
    <property type="evidence" value="ECO:0007669"/>
    <property type="project" value="TreeGrafter"/>
</dbReference>
<dbReference type="GO" id="GO:0005789">
    <property type="term" value="C:endoplasmic reticulum membrane"/>
    <property type="evidence" value="ECO:0007669"/>
    <property type="project" value="UniProtKB-SubCell"/>
</dbReference>
<proteinExistence type="inferred from homology"/>
<sequence length="1226" mass="133449">MAPMMPPAPPTFGDQQNGSTAQGYQLGPAPPQLAPRGFPAPGSVYRPQSGPMPNGAPPMMKPQPMPGNYPPQFGQPQVGQQSQQQNGFHPPSQQGQFPPQAVNGGSAMPPGPPSQSYPPMSSAQSNGYSMNPPQSSPAHGYDAPSVSSPPTMTHPTSAMASLNLHDSNPPQAPSFGMQQSSNGPQPPNPPHASQQGQSFPPLAAGGPPRMPSVSNGPPTMPSAHPQQSAPLNMSDGPTHEQPAAGMPPMPNNHFGGPGMMPHQQQQQQHHHQPSPMGMPPMPHAPTSWPPAQSAVGPSSGPPGMGGPGGPGGMHQPRPSMPPMPPAGQQFGGAMGMPPQQQGPMGAASPGWSGGFPQNAGPPGAPGLQSQRPPGMPGMPPTPGMPPMPPGGQQFGGPMGMPPQPQQQQHQGMMGAPGMPGMPGMPPGPPGMQAGPPGPGTGPPGMQQQKPRLDPNAMPSAVQVMEDDRTSRTGLFQTGYPHAEVPPLVTTDYYCQDQGNCNPKFMRSTLYCAPANQDMLKNSTIPFGVSISPFSSLHRNEHPIPVIDLGELGPVRCQRCKAYMCPSMEFQDGGRRFKCPFCRASSDVPETYFAHLDHSGRRTDIQHRPEQYLGSYEFVATKLYCKNGVAPKEPAFIFMLDVSYNAVSSGMVSIFCQNIRQLLEHLPKDTGMERSTMRVGFATYDQTIHFYNLKNALEQPQMMVVGDVNDVFVPLVDGFLVTLDEADTAIQNLLNEIPKMFAQTRITETLLGPAVQAGLDALRSADRSGKLFVFHTSLPVFEAPGKLKNRDDRKLLATDKEKTILNPQCDFYSKLAVECVQNGCCVDLFLFPNSFIDVATLGTLANMTGGNVYKYQYFEAAKDGERFLADLQHDIERPIAFDAMMRVRTSTGIRPTGFYGSFHMQNTTDIELAGIDCDKCINVEIRHDDKLDEPMAYIQAAVLFTSCGGQRRLRVHNLTLSTSADYNQLYRLADQDTVVNFMMKQAEQMLRDKSPKEVREFLSGRCAQVLASYRERCSEQAPLGQLILPECLKLLPLYINCVIKSDAMSGGSEMTVDDRAWMMQLVPSMRPEHSVFFLYPRVLPVTDLRLDGDTLDLPQPVRASADNLVPEQAFLIENGTVMFLWIGLGCPQPWVHDVFGVAAVTHIDTEKQTLPEKDNATSRALRRLIDHLHRDRPRRMKLFIIRQQDALEPWMKKFLVEDRSAGSNASYVDFLCYIHREIRSILS</sequence>
<evidence type="ECO:0000259" key="8">
    <source>
        <dbReference type="Pfam" id="PF00626"/>
    </source>
</evidence>
<dbReference type="FunFam" id="3.40.50.410:FF:000020">
    <property type="entry name" value="protein transport protein Sec24D isoform X1"/>
    <property type="match status" value="1"/>
</dbReference>
<dbReference type="InterPro" id="IPR029006">
    <property type="entry name" value="ADF-H/Gelsolin-like_dom_sf"/>
</dbReference>
<accession>A0A914VCD2</accession>
<feature type="domain" description="Sec23/Sec24 helical" evidence="11">
    <location>
        <begin position="973"/>
        <end position="1074"/>
    </location>
</feature>
<feature type="domain" description="Zinc finger Sec23/Sec24-type" evidence="9">
    <location>
        <begin position="553"/>
        <end position="591"/>
    </location>
</feature>
<dbReference type="InterPro" id="IPR012990">
    <property type="entry name" value="Beta-sandwich_Sec23_24"/>
</dbReference>
<dbReference type="CDD" id="cd01479">
    <property type="entry name" value="Sec24-like"/>
    <property type="match status" value="1"/>
</dbReference>
<dbReference type="InterPro" id="IPR036175">
    <property type="entry name" value="Sec23/24_helical_dom_sf"/>
</dbReference>
<name>A0A914VCD2_9BILA</name>
<dbReference type="Pfam" id="PF08033">
    <property type="entry name" value="Sec23_BS"/>
    <property type="match status" value="1"/>
</dbReference>
<dbReference type="GO" id="GO:0030127">
    <property type="term" value="C:COPII vesicle coat"/>
    <property type="evidence" value="ECO:0007669"/>
    <property type="project" value="InterPro"/>
</dbReference>
<dbReference type="SUPFAM" id="SSF82754">
    <property type="entry name" value="C-terminal, gelsolin-like domain of Sec23/24"/>
    <property type="match status" value="1"/>
</dbReference>
<keyword evidence="6" id="KW-0968">Cytoplasmic vesicle</keyword>
<dbReference type="SUPFAM" id="SSF81811">
    <property type="entry name" value="Helical domain of Sec23/24"/>
    <property type="match status" value="1"/>
</dbReference>
<reference evidence="14" key="1">
    <citation type="submission" date="2022-11" db="UniProtKB">
        <authorList>
            <consortium name="WormBaseParasite"/>
        </authorList>
    </citation>
    <scope>IDENTIFICATION</scope>
</reference>
<evidence type="ECO:0000259" key="11">
    <source>
        <dbReference type="Pfam" id="PF04815"/>
    </source>
</evidence>
<dbReference type="Proteomes" id="UP000887566">
    <property type="component" value="Unplaced"/>
</dbReference>
<evidence type="ECO:0000256" key="1">
    <source>
        <dbReference type="ARBA" id="ARBA00004299"/>
    </source>
</evidence>
<dbReference type="Pfam" id="PF04811">
    <property type="entry name" value="Sec23_trunk"/>
    <property type="match status" value="1"/>
</dbReference>
<dbReference type="PANTHER" id="PTHR13803">
    <property type="entry name" value="SEC24-RELATED PROTEIN"/>
    <property type="match status" value="1"/>
</dbReference>
<dbReference type="InterPro" id="IPR006895">
    <property type="entry name" value="Znf_Sec23_Sec24"/>
</dbReference>
<feature type="compositionally biased region" description="Low complexity" evidence="7">
    <location>
        <begin position="335"/>
        <end position="350"/>
    </location>
</feature>
<feature type="domain" description="Sec23/Sec24 trunk" evidence="10">
    <location>
        <begin position="630"/>
        <end position="873"/>
    </location>
</feature>
<feature type="compositionally biased region" description="Pro residues" evidence="7">
    <location>
        <begin position="422"/>
        <end position="441"/>
    </location>
</feature>
<evidence type="ECO:0000256" key="7">
    <source>
        <dbReference type="SAM" id="MobiDB-lite"/>
    </source>
</evidence>
<dbReference type="SUPFAM" id="SSF53300">
    <property type="entry name" value="vWA-like"/>
    <property type="match status" value="1"/>
</dbReference>